<proteinExistence type="predicted"/>
<accession>A0A8J3ER13</accession>
<reference evidence="2" key="2">
    <citation type="submission" date="2020-09" db="EMBL/GenBank/DDBJ databases">
        <authorList>
            <person name="Sun Q."/>
            <person name="Zhou Y."/>
        </authorList>
    </citation>
    <scope>NUCLEOTIDE SEQUENCE</scope>
    <source>
        <strain evidence="2">CGMCC 1.14984</strain>
    </source>
</reference>
<evidence type="ECO:0000313" key="2">
    <source>
        <dbReference type="EMBL" id="GGH96960.1"/>
    </source>
</evidence>
<name>A0A8J3ER13_9PROT</name>
<comment type="caution">
    <text evidence="2">The sequence shown here is derived from an EMBL/GenBank/DDBJ whole genome shotgun (WGS) entry which is preliminary data.</text>
</comment>
<feature type="compositionally biased region" description="Polar residues" evidence="1">
    <location>
        <begin position="7"/>
        <end position="28"/>
    </location>
</feature>
<evidence type="ECO:0000313" key="3">
    <source>
        <dbReference type="Proteomes" id="UP000621856"/>
    </source>
</evidence>
<feature type="region of interest" description="Disordered" evidence="1">
    <location>
        <begin position="1"/>
        <end position="28"/>
    </location>
</feature>
<organism evidence="2 3">
    <name type="scientific">Aquisalinus luteolus</name>
    <dbReference type="NCBI Taxonomy" id="1566827"/>
    <lineage>
        <taxon>Bacteria</taxon>
        <taxon>Pseudomonadati</taxon>
        <taxon>Pseudomonadota</taxon>
        <taxon>Alphaproteobacteria</taxon>
        <taxon>Parvularculales</taxon>
        <taxon>Parvularculaceae</taxon>
        <taxon>Aquisalinus</taxon>
    </lineage>
</organism>
<sequence>MQGRIDVTNSSSGREASCTSGEANQTGWRFSPSVMSKLIRLPGEAGEFVAVLVADMAVPLVCTRYTGKKCREYAGD</sequence>
<dbReference type="EMBL" id="BMGZ01000002">
    <property type="protein sequence ID" value="GGH96960.1"/>
    <property type="molecule type" value="Genomic_DNA"/>
</dbReference>
<reference evidence="2" key="1">
    <citation type="journal article" date="2014" name="Int. J. Syst. Evol. Microbiol.">
        <title>Complete genome sequence of Corynebacterium casei LMG S-19264T (=DSM 44701T), isolated from a smear-ripened cheese.</title>
        <authorList>
            <consortium name="US DOE Joint Genome Institute (JGI-PGF)"/>
            <person name="Walter F."/>
            <person name="Albersmeier A."/>
            <person name="Kalinowski J."/>
            <person name="Ruckert C."/>
        </authorList>
    </citation>
    <scope>NUCLEOTIDE SEQUENCE</scope>
    <source>
        <strain evidence="2">CGMCC 1.14984</strain>
    </source>
</reference>
<evidence type="ECO:0000256" key="1">
    <source>
        <dbReference type="SAM" id="MobiDB-lite"/>
    </source>
</evidence>
<protein>
    <submittedName>
        <fullName evidence="2">Uncharacterized protein</fullName>
    </submittedName>
</protein>
<dbReference type="AlphaFoldDB" id="A0A8J3ER13"/>
<gene>
    <name evidence="2" type="ORF">GCM10011355_17020</name>
</gene>
<dbReference type="Proteomes" id="UP000621856">
    <property type="component" value="Unassembled WGS sequence"/>
</dbReference>